<dbReference type="AlphaFoldDB" id="A0A3N7F073"/>
<dbReference type="Proteomes" id="UP000006729">
    <property type="component" value="Chromosome 4"/>
</dbReference>
<evidence type="ECO:0000313" key="3">
    <source>
        <dbReference type="Proteomes" id="UP000006729"/>
    </source>
</evidence>
<accession>A0A3N7F073</accession>
<reference evidence="2 3" key="1">
    <citation type="journal article" date="2006" name="Science">
        <title>The genome of black cottonwood, Populus trichocarpa (Torr. &amp; Gray).</title>
        <authorList>
            <person name="Tuskan G.A."/>
            <person name="Difazio S."/>
            <person name="Jansson S."/>
            <person name="Bohlmann J."/>
            <person name="Grigoriev I."/>
            <person name="Hellsten U."/>
            <person name="Putnam N."/>
            <person name="Ralph S."/>
            <person name="Rombauts S."/>
            <person name="Salamov A."/>
            <person name="Schein J."/>
            <person name="Sterck L."/>
            <person name="Aerts A."/>
            <person name="Bhalerao R.R."/>
            <person name="Bhalerao R.P."/>
            <person name="Blaudez D."/>
            <person name="Boerjan W."/>
            <person name="Brun A."/>
            <person name="Brunner A."/>
            <person name="Busov V."/>
            <person name="Campbell M."/>
            <person name="Carlson J."/>
            <person name="Chalot M."/>
            <person name="Chapman J."/>
            <person name="Chen G.L."/>
            <person name="Cooper D."/>
            <person name="Coutinho P.M."/>
            <person name="Couturier J."/>
            <person name="Covert S."/>
            <person name="Cronk Q."/>
            <person name="Cunningham R."/>
            <person name="Davis J."/>
            <person name="Degroeve S."/>
            <person name="Dejardin A."/>
            <person name="Depamphilis C."/>
            <person name="Detter J."/>
            <person name="Dirks B."/>
            <person name="Dubchak I."/>
            <person name="Duplessis S."/>
            <person name="Ehlting J."/>
            <person name="Ellis B."/>
            <person name="Gendler K."/>
            <person name="Goodstein D."/>
            <person name="Gribskov M."/>
            <person name="Grimwood J."/>
            <person name="Groover A."/>
            <person name="Gunter L."/>
            <person name="Hamberger B."/>
            <person name="Heinze B."/>
            <person name="Helariutta Y."/>
            <person name="Henrissat B."/>
            <person name="Holligan D."/>
            <person name="Holt R."/>
            <person name="Huang W."/>
            <person name="Islam-Faridi N."/>
            <person name="Jones S."/>
            <person name="Jones-Rhoades M."/>
            <person name="Jorgensen R."/>
            <person name="Joshi C."/>
            <person name="Kangasjarvi J."/>
            <person name="Karlsson J."/>
            <person name="Kelleher C."/>
            <person name="Kirkpatrick R."/>
            <person name="Kirst M."/>
            <person name="Kohler A."/>
            <person name="Kalluri U."/>
            <person name="Larimer F."/>
            <person name="Leebens-Mack J."/>
            <person name="Leple J.C."/>
            <person name="Locascio P."/>
            <person name="Lou Y."/>
            <person name="Lucas S."/>
            <person name="Martin F."/>
            <person name="Montanini B."/>
            <person name="Napoli C."/>
            <person name="Nelson D.R."/>
            <person name="Nelson C."/>
            <person name="Nieminen K."/>
            <person name="Nilsson O."/>
            <person name="Pereda V."/>
            <person name="Peter G."/>
            <person name="Philippe R."/>
            <person name="Pilate G."/>
            <person name="Poliakov A."/>
            <person name="Razumovskaya J."/>
            <person name="Richardson P."/>
            <person name="Rinaldi C."/>
            <person name="Ritland K."/>
            <person name="Rouze P."/>
            <person name="Ryaboy D."/>
            <person name="Schmutz J."/>
            <person name="Schrader J."/>
            <person name="Segerman B."/>
            <person name="Shin H."/>
            <person name="Siddiqui A."/>
            <person name="Sterky F."/>
            <person name="Terry A."/>
            <person name="Tsai C.J."/>
            <person name="Uberbacher E."/>
            <person name="Unneberg P."/>
            <person name="Vahala J."/>
            <person name="Wall K."/>
            <person name="Wessler S."/>
            <person name="Yang G."/>
            <person name="Yin T."/>
            <person name="Douglas C."/>
            <person name="Marra M."/>
            <person name="Sandberg G."/>
            <person name="Van de Peer Y."/>
            <person name="Rokhsar D."/>
        </authorList>
    </citation>
    <scope>NUCLEOTIDE SEQUENCE [LARGE SCALE GENOMIC DNA]</scope>
    <source>
        <strain evidence="3">cv. Nisqually</strain>
    </source>
</reference>
<evidence type="ECO:0000313" key="2">
    <source>
        <dbReference type="EMBL" id="RQO89170.1"/>
    </source>
</evidence>
<dbReference type="InParanoid" id="A0A3N7F073"/>
<proteinExistence type="predicted"/>
<evidence type="ECO:0000256" key="1">
    <source>
        <dbReference type="SAM" id="Phobius"/>
    </source>
</evidence>
<keyword evidence="1" id="KW-1133">Transmembrane helix</keyword>
<protein>
    <submittedName>
        <fullName evidence="2">Uncharacterized protein</fullName>
    </submittedName>
</protein>
<organism evidence="2 3">
    <name type="scientific">Populus trichocarpa</name>
    <name type="common">Western balsam poplar</name>
    <name type="synonym">Populus balsamifera subsp. trichocarpa</name>
    <dbReference type="NCBI Taxonomy" id="3694"/>
    <lineage>
        <taxon>Eukaryota</taxon>
        <taxon>Viridiplantae</taxon>
        <taxon>Streptophyta</taxon>
        <taxon>Embryophyta</taxon>
        <taxon>Tracheophyta</taxon>
        <taxon>Spermatophyta</taxon>
        <taxon>Magnoliopsida</taxon>
        <taxon>eudicotyledons</taxon>
        <taxon>Gunneridae</taxon>
        <taxon>Pentapetalae</taxon>
        <taxon>rosids</taxon>
        <taxon>fabids</taxon>
        <taxon>Malpighiales</taxon>
        <taxon>Salicaceae</taxon>
        <taxon>Saliceae</taxon>
        <taxon>Populus</taxon>
    </lineage>
</organism>
<sequence>MTVAKDEAKHAEEVGGQTFLTLLLYLVQEDWHNYGINSIYEGHLFFYFDLFPCFLCYIILCVV</sequence>
<keyword evidence="1" id="KW-0812">Transmembrane</keyword>
<keyword evidence="3" id="KW-1185">Reference proteome</keyword>
<feature type="transmembrane region" description="Helical" evidence="1">
    <location>
        <begin position="44"/>
        <end position="62"/>
    </location>
</feature>
<dbReference type="EMBL" id="CM009293">
    <property type="protein sequence ID" value="RQO89170.1"/>
    <property type="molecule type" value="Genomic_DNA"/>
</dbReference>
<gene>
    <name evidence="2" type="ORF">POPTR_004G100166</name>
</gene>
<name>A0A3N7F073_POPTR</name>
<keyword evidence="1" id="KW-0472">Membrane</keyword>